<keyword evidence="2" id="KW-1133">Transmembrane helix</keyword>
<dbReference type="PANTHER" id="PTHR35394:SF5">
    <property type="entry name" value="DUF3176 DOMAIN-CONTAINING PROTEIN"/>
    <property type="match status" value="1"/>
</dbReference>
<accession>A0ABR1RC83</accession>
<comment type="caution">
    <text evidence="3">The sequence shown here is derived from an EMBL/GenBank/DDBJ whole genome shotgun (WGS) entry which is preliminary data.</text>
</comment>
<dbReference type="Pfam" id="PF11374">
    <property type="entry name" value="DUF3176"/>
    <property type="match status" value="1"/>
</dbReference>
<keyword evidence="2" id="KW-0472">Membrane</keyword>
<evidence type="ECO:0000256" key="2">
    <source>
        <dbReference type="SAM" id="Phobius"/>
    </source>
</evidence>
<evidence type="ECO:0000313" key="4">
    <source>
        <dbReference type="Proteomes" id="UP001396898"/>
    </source>
</evidence>
<feature type="compositionally biased region" description="Low complexity" evidence="1">
    <location>
        <begin position="22"/>
        <end position="36"/>
    </location>
</feature>
<evidence type="ECO:0000313" key="3">
    <source>
        <dbReference type="EMBL" id="KAK8008228.1"/>
    </source>
</evidence>
<feature type="transmembrane region" description="Helical" evidence="2">
    <location>
        <begin position="631"/>
        <end position="653"/>
    </location>
</feature>
<reference evidence="3 4" key="1">
    <citation type="submission" date="2023-01" db="EMBL/GenBank/DDBJ databases">
        <title>Analysis of 21 Apiospora genomes using comparative genomics revels a genus with tremendous synthesis potential of carbohydrate active enzymes and secondary metabolites.</title>
        <authorList>
            <person name="Sorensen T."/>
        </authorList>
    </citation>
    <scope>NUCLEOTIDE SEQUENCE [LARGE SCALE GENOMIC DNA]</scope>
    <source>
        <strain evidence="3 4">CBS 20057</strain>
    </source>
</reference>
<sequence length="728" mass="79880">MSSGSYDLLTPHETARVLSERSGSSSPPSSKAPPGLASPRATITYGKWVHIWSSWKWELLACCLVLTTPLVILATVYPHAGQPLPDWPWKINITTLLSVYNVVFKTSISFLAASAIGQLQWTWFAAHGPLYDVVRLDAAGRGAWGSCIWICNYRLKQPLITLGAIIMVLSVALDPFVQQIIHPVNCLSRSGGLEQATLPRTNLLNPEDPGEALADLESTSGLGNTMQNALSHHGSDVDAHCPTGNCTFPRVFGTVGFCHSCKDSSAEVSFETVCLANGIENGKNATYRIENPANLDECTNTSATVSRLPDQYYLHIWPNVTNITHDDSQIGYVSTLNTTYFPGFPDHSKAFQSELLKMAIKNVSVDGTEPRIIIQTLMGKTAFSERQMDMVTGEKWPDCDVSPDSGENKPWKCQGYGAATCSLYPCFRMYDAAVENGRLRERLVAHSNDEPLAAQSREIPLGGNQTEDRGGLMITTLDAECLTLEETNTIKAQGYEIGDDVRWVSYDGSLQDGFLVSLWDRGCSYSIGRGFARSSTKVFLQKYFTGQAITAGVSVPSLNGRNLSQLYLFLGDEVPLSIFDAGRVTFDRIDGLFANISTALTNYVRTHGDERYSVAAAGDVWHSATCLEAQWPWIAFHATLAVLTLLLFILVLIGSQQQPVWKASPLVWILRGPNGNETSAGLTTLDQMEEESKKLTISMRGSNAKAGLPNKPQLKECNVSWLPQFHMR</sequence>
<dbReference type="Proteomes" id="UP001396898">
    <property type="component" value="Unassembled WGS sequence"/>
</dbReference>
<dbReference type="EMBL" id="JAQQWI010000016">
    <property type="protein sequence ID" value="KAK8008228.1"/>
    <property type="molecule type" value="Genomic_DNA"/>
</dbReference>
<gene>
    <name evidence="3" type="ORF">PG991_010779</name>
</gene>
<protein>
    <recommendedName>
        <fullName evidence="5">Carboxylic ester hydrolase</fullName>
    </recommendedName>
</protein>
<evidence type="ECO:0000256" key="1">
    <source>
        <dbReference type="SAM" id="MobiDB-lite"/>
    </source>
</evidence>
<keyword evidence="4" id="KW-1185">Reference proteome</keyword>
<dbReference type="InterPro" id="IPR021514">
    <property type="entry name" value="DUF3176"/>
</dbReference>
<organism evidence="3 4">
    <name type="scientific">Apiospora marii</name>
    <dbReference type="NCBI Taxonomy" id="335849"/>
    <lineage>
        <taxon>Eukaryota</taxon>
        <taxon>Fungi</taxon>
        <taxon>Dikarya</taxon>
        <taxon>Ascomycota</taxon>
        <taxon>Pezizomycotina</taxon>
        <taxon>Sordariomycetes</taxon>
        <taxon>Xylariomycetidae</taxon>
        <taxon>Amphisphaeriales</taxon>
        <taxon>Apiosporaceae</taxon>
        <taxon>Apiospora</taxon>
    </lineage>
</organism>
<proteinExistence type="predicted"/>
<evidence type="ECO:0008006" key="5">
    <source>
        <dbReference type="Google" id="ProtNLM"/>
    </source>
</evidence>
<keyword evidence="2" id="KW-0812">Transmembrane</keyword>
<name>A0ABR1RC83_9PEZI</name>
<feature type="region of interest" description="Disordered" evidence="1">
    <location>
        <begin position="17"/>
        <end position="36"/>
    </location>
</feature>
<dbReference type="PANTHER" id="PTHR35394">
    <property type="entry name" value="DUF3176 DOMAIN-CONTAINING PROTEIN"/>
    <property type="match status" value="1"/>
</dbReference>